<evidence type="ECO:0000256" key="8">
    <source>
        <dbReference type="ARBA" id="ARBA00022989"/>
    </source>
</evidence>
<evidence type="ECO:0000256" key="1">
    <source>
        <dbReference type="ARBA" id="ARBA00002490"/>
    </source>
</evidence>
<keyword evidence="8" id="KW-1133">Transmembrane helix</keyword>
<evidence type="ECO:0000313" key="13">
    <source>
        <dbReference type="Proteomes" id="UP001140217"/>
    </source>
</evidence>
<protein>
    <recommendedName>
        <fullName evidence="4">Cytochrome c oxidase assembly protein COX16, mitochondrial</fullName>
    </recommendedName>
    <alternativeName>
        <fullName evidence="5">Cytochrome c oxidase assembly protein cox16, mitochondrial</fullName>
    </alternativeName>
</protein>
<name>A0A9W8LEE7_9FUNG</name>
<feature type="region of interest" description="Disordered" evidence="11">
    <location>
        <begin position="93"/>
        <end position="115"/>
    </location>
</feature>
<evidence type="ECO:0000256" key="10">
    <source>
        <dbReference type="ARBA" id="ARBA00023136"/>
    </source>
</evidence>
<dbReference type="OrthoDB" id="5516033at2759"/>
<evidence type="ECO:0000256" key="4">
    <source>
        <dbReference type="ARBA" id="ARBA00015368"/>
    </source>
</evidence>
<keyword evidence="13" id="KW-1185">Reference proteome</keyword>
<dbReference type="Proteomes" id="UP001140217">
    <property type="component" value="Unassembled WGS sequence"/>
</dbReference>
<comment type="function">
    <text evidence="1">Required for the assembly of the mitochondrial respiratory chain complex IV (CIV), also known as cytochrome c oxidase. May participate in merging the COX1 and COX2 assembly lines.</text>
</comment>
<keyword evidence="10" id="KW-0472">Membrane</keyword>
<comment type="subcellular location">
    <subcellularLocation>
        <location evidence="2">Mitochondrion inner membrane</location>
        <topology evidence="2">Single-pass membrane protein</topology>
    </subcellularLocation>
</comment>
<keyword evidence="6" id="KW-0812">Transmembrane</keyword>
<keyword evidence="9" id="KW-0496">Mitochondrion</keyword>
<evidence type="ECO:0000256" key="5">
    <source>
        <dbReference type="ARBA" id="ARBA00019222"/>
    </source>
</evidence>
<evidence type="ECO:0000313" key="12">
    <source>
        <dbReference type="EMBL" id="KAJ2777007.1"/>
    </source>
</evidence>
<dbReference type="AlphaFoldDB" id="A0A9W8LEE7"/>
<comment type="similarity">
    <text evidence="3">Belongs to the COX16 family.</text>
</comment>
<comment type="caution">
    <text evidence="12">The sequence shown here is derived from an EMBL/GenBank/DDBJ whole genome shotgun (WGS) entry which is preliminary data.</text>
</comment>
<keyword evidence="7" id="KW-0999">Mitochondrion inner membrane</keyword>
<evidence type="ECO:0000256" key="11">
    <source>
        <dbReference type="SAM" id="MobiDB-lite"/>
    </source>
</evidence>
<feature type="compositionally biased region" description="Basic and acidic residues" evidence="11">
    <location>
        <begin position="94"/>
        <end position="115"/>
    </location>
</feature>
<evidence type="ECO:0000256" key="6">
    <source>
        <dbReference type="ARBA" id="ARBA00022692"/>
    </source>
</evidence>
<dbReference type="GO" id="GO:0033617">
    <property type="term" value="P:mitochondrial respiratory chain complex IV assembly"/>
    <property type="evidence" value="ECO:0007669"/>
    <property type="project" value="TreeGrafter"/>
</dbReference>
<gene>
    <name evidence="12" type="primary">COX16</name>
    <name evidence="12" type="ORF">H4R18_005373</name>
</gene>
<dbReference type="PANTHER" id="PTHR17130:SF14">
    <property type="entry name" value="CYTOCHROME C OXIDASE ASSEMBLY PROTEIN COX16 HOMOLOG, MITOCHONDRIAL"/>
    <property type="match status" value="1"/>
</dbReference>
<evidence type="ECO:0000256" key="3">
    <source>
        <dbReference type="ARBA" id="ARBA00008370"/>
    </source>
</evidence>
<dbReference type="Pfam" id="PF14138">
    <property type="entry name" value="COX16"/>
    <property type="match status" value="1"/>
</dbReference>
<evidence type="ECO:0000256" key="9">
    <source>
        <dbReference type="ARBA" id="ARBA00023128"/>
    </source>
</evidence>
<reference evidence="12" key="1">
    <citation type="submission" date="2022-07" db="EMBL/GenBank/DDBJ databases">
        <title>Phylogenomic reconstructions and comparative analyses of Kickxellomycotina fungi.</title>
        <authorList>
            <person name="Reynolds N.K."/>
            <person name="Stajich J.E."/>
            <person name="Barry K."/>
            <person name="Grigoriev I.V."/>
            <person name="Crous P."/>
            <person name="Smith M.E."/>
        </authorList>
    </citation>
    <scope>NUCLEOTIDE SEQUENCE</scope>
    <source>
        <strain evidence="12">NBRC 105414</strain>
    </source>
</reference>
<dbReference type="EMBL" id="JANBUL010000318">
    <property type="protein sequence ID" value="KAJ2777007.1"/>
    <property type="molecule type" value="Genomic_DNA"/>
</dbReference>
<evidence type="ECO:0000256" key="7">
    <source>
        <dbReference type="ARBA" id="ARBA00022792"/>
    </source>
</evidence>
<evidence type="ECO:0000256" key="2">
    <source>
        <dbReference type="ARBA" id="ARBA00004434"/>
    </source>
</evidence>
<proteinExistence type="inferred from homology"/>
<sequence length="115" mass="13660">MHSEIKSTQWVRKRRTSRMQRLANRHPFLCVGLPFLVAVVGGSLVLLPSQQTKYEVQDRRNRVASLQELKGDKRKFNLQEEYFRMKTGGSWGEWEPKRVGRPPEEEPVFDRYDRK</sequence>
<dbReference type="GO" id="GO:0005743">
    <property type="term" value="C:mitochondrial inner membrane"/>
    <property type="evidence" value="ECO:0007669"/>
    <property type="project" value="UniProtKB-SubCell"/>
</dbReference>
<accession>A0A9W8LEE7</accession>
<organism evidence="12 13">
    <name type="scientific">Coemansia javaensis</name>
    <dbReference type="NCBI Taxonomy" id="2761396"/>
    <lineage>
        <taxon>Eukaryota</taxon>
        <taxon>Fungi</taxon>
        <taxon>Fungi incertae sedis</taxon>
        <taxon>Zoopagomycota</taxon>
        <taxon>Kickxellomycotina</taxon>
        <taxon>Kickxellomycetes</taxon>
        <taxon>Kickxellales</taxon>
        <taxon>Kickxellaceae</taxon>
        <taxon>Coemansia</taxon>
    </lineage>
</organism>
<dbReference type="InterPro" id="IPR020164">
    <property type="entry name" value="Cyt_c_Oxase_assmbl_COX16"/>
</dbReference>
<dbReference type="PANTHER" id="PTHR17130">
    <property type="entry name" value="MITOCHONDRIAL OUTER MEMBRANE PROTEIN 25"/>
    <property type="match status" value="1"/>
</dbReference>